<feature type="transmembrane region" description="Helical" evidence="1">
    <location>
        <begin position="42"/>
        <end position="60"/>
    </location>
</feature>
<dbReference type="EMBL" id="QWIV01000003">
    <property type="protein sequence ID" value="RMZ61285.1"/>
    <property type="molecule type" value="Genomic_DNA"/>
</dbReference>
<sequence length="70" mass="7936">MIALLKGIIKFIIYGLLLFNLFLASVANVFTDHIQESNSRFGLALLLLILFISRKYILMIPKSLIKGLIK</sequence>
<dbReference type="RefSeq" id="WP_122545279.1">
    <property type="nucleotide sequence ID" value="NZ_QWIV01000003.1"/>
</dbReference>
<accession>A0A3M7LGP7</accession>
<comment type="caution">
    <text evidence="2">The sequence shown here is derived from an EMBL/GenBank/DDBJ whole genome shotgun (WGS) entry which is preliminary data.</text>
</comment>
<proteinExistence type="predicted"/>
<protein>
    <submittedName>
        <fullName evidence="2">Uncharacterized protein</fullName>
    </submittedName>
</protein>
<evidence type="ECO:0000256" key="1">
    <source>
        <dbReference type="SAM" id="Phobius"/>
    </source>
</evidence>
<feature type="transmembrane region" description="Helical" evidence="1">
    <location>
        <begin position="12"/>
        <end position="30"/>
    </location>
</feature>
<keyword evidence="3" id="KW-1185">Reference proteome</keyword>
<reference evidence="2 3" key="1">
    <citation type="submission" date="2018-08" db="EMBL/GenBank/DDBJ databases">
        <title>Chryseobacterium nematophagum: a novel matrix digesting pathogen of nematodes.</title>
        <authorList>
            <person name="Page A."/>
            <person name="Roberts M."/>
            <person name="Felix M.-A."/>
            <person name="Weir W."/>
        </authorList>
    </citation>
    <scope>NUCLEOTIDE SEQUENCE [LARGE SCALE GENOMIC DNA]</scope>
    <source>
        <strain evidence="2 3">JUb275</strain>
    </source>
</reference>
<evidence type="ECO:0000313" key="3">
    <source>
        <dbReference type="Proteomes" id="UP000267524"/>
    </source>
</evidence>
<gene>
    <name evidence="2" type="ORF">D1632_00290</name>
</gene>
<keyword evidence="1" id="KW-0472">Membrane</keyword>
<dbReference type="AlphaFoldDB" id="A0A3M7LGP7"/>
<organism evidence="2 3">
    <name type="scientific">Chryseobacterium nematophagum</name>
    <dbReference type="NCBI Taxonomy" id="2305228"/>
    <lineage>
        <taxon>Bacteria</taxon>
        <taxon>Pseudomonadati</taxon>
        <taxon>Bacteroidota</taxon>
        <taxon>Flavobacteriia</taxon>
        <taxon>Flavobacteriales</taxon>
        <taxon>Weeksellaceae</taxon>
        <taxon>Chryseobacterium group</taxon>
        <taxon>Chryseobacterium</taxon>
    </lineage>
</organism>
<name>A0A3M7LGP7_9FLAO</name>
<dbReference type="Proteomes" id="UP000267524">
    <property type="component" value="Unassembled WGS sequence"/>
</dbReference>
<keyword evidence="1" id="KW-0812">Transmembrane</keyword>
<evidence type="ECO:0000313" key="2">
    <source>
        <dbReference type="EMBL" id="RMZ61285.1"/>
    </source>
</evidence>
<keyword evidence="1" id="KW-1133">Transmembrane helix</keyword>